<name>A0A8W8IX80_MAGGI</name>
<dbReference type="Gene3D" id="1.10.630.10">
    <property type="entry name" value="Cytochrome P450"/>
    <property type="match status" value="1"/>
</dbReference>
<evidence type="ECO:0000256" key="6">
    <source>
        <dbReference type="ARBA" id="ARBA00023004"/>
    </source>
</evidence>
<dbReference type="EnsemblMetazoa" id="G16252.3">
    <property type="protein sequence ID" value="G16252.3:cds"/>
    <property type="gene ID" value="G16252"/>
</dbReference>
<evidence type="ECO:0000256" key="7">
    <source>
        <dbReference type="ARBA" id="ARBA00023033"/>
    </source>
</evidence>
<dbReference type="InterPro" id="IPR008069">
    <property type="entry name" value="Cyt_P450_E_grp-I_CYP2D-like"/>
</dbReference>
<dbReference type="InterPro" id="IPR001128">
    <property type="entry name" value="Cyt_P450"/>
</dbReference>
<feature type="chain" id="PRO_5042430925" evidence="11">
    <location>
        <begin position="21"/>
        <end position="481"/>
    </location>
</feature>
<dbReference type="GO" id="GO:0006805">
    <property type="term" value="P:xenobiotic metabolic process"/>
    <property type="evidence" value="ECO:0007669"/>
    <property type="project" value="TreeGrafter"/>
</dbReference>
<dbReference type="PANTHER" id="PTHR24300:SF403">
    <property type="entry name" value="CYTOCHROME P450 306A1"/>
    <property type="match status" value="1"/>
</dbReference>
<keyword evidence="13" id="KW-1185">Reference proteome</keyword>
<feature type="signal peptide" evidence="11">
    <location>
        <begin position="1"/>
        <end position="20"/>
    </location>
</feature>
<dbReference type="PRINTS" id="PR00385">
    <property type="entry name" value="P450"/>
</dbReference>
<organism evidence="12 13">
    <name type="scientific">Magallana gigas</name>
    <name type="common">Pacific oyster</name>
    <name type="synonym">Crassostrea gigas</name>
    <dbReference type="NCBI Taxonomy" id="29159"/>
    <lineage>
        <taxon>Eukaryota</taxon>
        <taxon>Metazoa</taxon>
        <taxon>Spiralia</taxon>
        <taxon>Lophotrochozoa</taxon>
        <taxon>Mollusca</taxon>
        <taxon>Bivalvia</taxon>
        <taxon>Autobranchia</taxon>
        <taxon>Pteriomorphia</taxon>
        <taxon>Ostreida</taxon>
        <taxon>Ostreoidea</taxon>
        <taxon>Ostreidae</taxon>
        <taxon>Magallana</taxon>
    </lineage>
</organism>
<evidence type="ECO:0000256" key="8">
    <source>
        <dbReference type="ARBA" id="ARBA00023136"/>
    </source>
</evidence>
<dbReference type="AlphaFoldDB" id="A0A8W8IX80"/>
<evidence type="ECO:0000256" key="4">
    <source>
        <dbReference type="ARBA" id="ARBA00022723"/>
    </source>
</evidence>
<dbReference type="OrthoDB" id="639466at2759"/>
<dbReference type="InterPro" id="IPR036396">
    <property type="entry name" value="Cyt_P450_sf"/>
</dbReference>
<dbReference type="PROSITE" id="PS00086">
    <property type="entry name" value="CYTOCHROME_P450"/>
    <property type="match status" value="1"/>
</dbReference>
<evidence type="ECO:0000256" key="5">
    <source>
        <dbReference type="ARBA" id="ARBA00023002"/>
    </source>
</evidence>
<dbReference type="PRINTS" id="PR01686">
    <property type="entry name" value="EP450ICYP2D"/>
</dbReference>
<dbReference type="Proteomes" id="UP000005408">
    <property type="component" value="Unassembled WGS sequence"/>
</dbReference>
<comment type="similarity">
    <text evidence="3 10">Belongs to the cytochrome P450 family.</text>
</comment>
<evidence type="ECO:0000313" key="12">
    <source>
        <dbReference type="EnsemblMetazoa" id="G16252.1:cds"/>
    </source>
</evidence>
<feature type="binding site" description="axial binding residue" evidence="9">
    <location>
        <position position="427"/>
    </location>
    <ligand>
        <name>heme</name>
        <dbReference type="ChEBI" id="CHEBI:30413"/>
    </ligand>
    <ligandPart>
        <name>Fe</name>
        <dbReference type="ChEBI" id="CHEBI:18248"/>
    </ligandPart>
</feature>
<sequence>MWVTVALVVVLIALIWRYTGRPKGLPPGPTCYPFIGNVGLFKPSDAVQANRKLRKQYGDIYTVMFFHKPMITVHGYDNIRELLVKNVDMFLERPITIINGVFNKGKGLMWSSGPVWEEHRAFALTTMKKLGFGKHSLQGQIMEEVDCLMDEVDKFENKPFDIHHALNTAVSNVICSLLFGKRFDHDDTKFKNLIKLLNKMFASTNPSSPAFVFPLLRFLPGSGFHNMEKSFRDIDAFTKEIIEEHRRHFDENNINDYVDGFLFEQTQKKNSTFTDEQLIISVREFFGAGTETTATTLRWAVLFLIHHPEWQRKLREDIDALLAQSHPKMEHKEQLPRVEAFILEVQRHANIAPFAIPRAPKKDFCYNGYNFPKGICVCFALDSVLMDPDIFPEPSKFKPERFLDKDGKCTGEPKEKLIPFSTGQRSCVGEYLAKMELFLFVTRFLQKFELKPENSNCLPSLEPVLGLTNQPKPFNVILVKR</sequence>
<accession>A0A8W8IX80</accession>
<comment type="subcellular location">
    <subcellularLocation>
        <location evidence="2">Membrane</location>
    </subcellularLocation>
</comment>
<dbReference type="InterPro" id="IPR017972">
    <property type="entry name" value="Cyt_P450_CS"/>
</dbReference>
<evidence type="ECO:0000256" key="1">
    <source>
        <dbReference type="ARBA" id="ARBA00001971"/>
    </source>
</evidence>
<keyword evidence="9 10" id="KW-0349">Heme</keyword>
<dbReference type="InterPro" id="IPR050182">
    <property type="entry name" value="Cytochrome_P450_fam2"/>
</dbReference>
<proteinExistence type="inferred from homology"/>
<keyword evidence="11" id="KW-0732">Signal</keyword>
<keyword evidence="5 10" id="KW-0560">Oxidoreductase</keyword>
<evidence type="ECO:0000256" key="11">
    <source>
        <dbReference type="SAM" id="SignalP"/>
    </source>
</evidence>
<dbReference type="GO" id="GO:0020037">
    <property type="term" value="F:heme binding"/>
    <property type="evidence" value="ECO:0007669"/>
    <property type="project" value="InterPro"/>
</dbReference>
<dbReference type="GO" id="GO:0016020">
    <property type="term" value="C:membrane"/>
    <property type="evidence" value="ECO:0007669"/>
    <property type="project" value="UniProtKB-SubCell"/>
</dbReference>
<comment type="cofactor">
    <cofactor evidence="1 9">
        <name>heme</name>
        <dbReference type="ChEBI" id="CHEBI:30413"/>
    </cofactor>
</comment>
<dbReference type="Pfam" id="PF00067">
    <property type="entry name" value="p450"/>
    <property type="match status" value="1"/>
</dbReference>
<dbReference type="GO" id="GO:0006082">
    <property type="term" value="P:organic acid metabolic process"/>
    <property type="evidence" value="ECO:0007669"/>
    <property type="project" value="TreeGrafter"/>
</dbReference>
<keyword evidence="4 9" id="KW-0479">Metal-binding</keyword>
<dbReference type="PRINTS" id="PR00463">
    <property type="entry name" value="EP450I"/>
</dbReference>
<dbReference type="InterPro" id="IPR002401">
    <property type="entry name" value="Cyt_P450_E_grp-I"/>
</dbReference>
<keyword evidence="8" id="KW-0472">Membrane</keyword>
<dbReference type="SUPFAM" id="SSF48264">
    <property type="entry name" value="Cytochrome P450"/>
    <property type="match status" value="1"/>
</dbReference>
<dbReference type="GO" id="GO:0005737">
    <property type="term" value="C:cytoplasm"/>
    <property type="evidence" value="ECO:0007669"/>
    <property type="project" value="TreeGrafter"/>
</dbReference>
<protein>
    <submittedName>
        <fullName evidence="12">Uncharacterized protein</fullName>
    </submittedName>
</protein>
<evidence type="ECO:0000256" key="3">
    <source>
        <dbReference type="ARBA" id="ARBA00010617"/>
    </source>
</evidence>
<evidence type="ECO:0000256" key="2">
    <source>
        <dbReference type="ARBA" id="ARBA00004370"/>
    </source>
</evidence>
<dbReference type="EnsemblMetazoa" id="G16252.2">
    <property type="protein sequence ID" value="G16252.2:cds"/>
    <property type="gene ID" value="G16252"/>
</dbReference>
<dbReference type="GO" id="GO:0005506">
    <property type="term" value="F:iron ion binding"/>
    <property type="evidence" value="ECO:0007669"/>
    <property type="project" value="InterPro"/>
</dbReference>
<keyword evidence="7 10" id="KW-0503">Monooxygenase</keyword>
<evidence type="ECO:0000256" key="9">
    <source>
        <dbReference type="PIRSR" id="PIRSR602401-1"/>
    </source>
</evidence>
<dbReference type="PANTHER" id="PTHR24300">
    <property type="entry name" value="CYTOCHROME P450 508A4-RELATED"/>
    <property type="match status" value="1"/>
</dbReference>
<reference evidence="12" key="1">
    <citation type="submission" date="2022-08" db="UniProtKB">
        <authorList>
            <consortium name="EnsemblMetazoa"/>
        </authorList>
    </citation>
    <scope>IDENTIFICATION</scope>
    <source>
        <strain evidence="12">05x7-T-G4-1.051#20</strain>
    </source>
</reference>
<evidence type="ECO:0000313" key="13">
    <source>
        <dbReference type="Proteomes" id="UP000005408"/>
    </source>
</evidence>
<dbReference type="GO" id="GO:0016712">
    <property type="term" value="F:oxidoreductase activity, acting on paired donors, with incorporation or reduction of molecular oxygen, reduced flavin or flavoprotein as one donor, and incorporation of one atom of oxygen"/>
    <property type="evidence" value="ECO:0007669"/>
    <property type="project" value="InterPro"/>
</dbReference>
<evidence type="ECO:0000256" key="10">
    <source>
        <dbReference type="RuleBase" id="RU000461"/>
    </source>
</evidence>
<keyword evidence="6 9" id="KW-0408">Iron</keyword>
<dbReference type="FunFam" id="1.10.630.10:FF:000036">
    <property type="entry name" value="CYtochrome P450 family"/>
    <property type="match status" value="1"/>
</dbReference>
<dbReference type="GO" id="GO:0008395">
    <property type="term" value="F:steroid hydroxylase activity"/>
    <property type="evidence" value="ECO:0007669"/>
    <property type="project" value="TreeGrafter"/>
</dbReference>
<dbReference type="EnsemblMetazoa" id="G16252.1">
    <property type="protein sequence ID" value="G16252.1:cds"/>
    <property type="gene ID" value="G16252"/>
</dbReference>